<dbReference type="FunFam" id="3.40.47.10:FF:000019">
    <property type="entry name" value="Polyketide synthase type I"/>
    <property type="match status" value="1"/>
</dbReference>
<dbReference type="PROSITE" id="PS50075">
    <property type="entry name" value="CARRIER"/>
    <property type="match status" value="1"/>
</dbReference>
<dbReference type="InterPro" id="IPR041618">
    <property type="entry name" value="PKS_DE"/>
</dbReference>
<dbReference type="PROSITE" id="PS52004">
    <property type="entry name" value="KS3_2"/>
    <property type="match status" value="1"/>
</dbReference>
<dbReference type="PROSITE" id="PS00012">
    <property type="entry name" value="PHOSPHOPANTETHEINE"/>
    <property type="match status" value="1"/>
</dbReference>
<dbReference type="SUPFAM" id="SSF55048">
    <property type="entry name" value="Probable ACP-binding domain of malonyl-CoA ACP transacylase"/>
    <property type="match status" value="1"/>
</dbReference>
<name>A0A5S4H9N3_9ACTN</name>
<dbReference type="InterPro" id="IPR020841">
    <property type="entry name" value="PKS_Beta-ketoAc_synthase_dom"/>
</dbReference>
<dbReference type="SUPFAM" id="SSF51735">
    <property type="entry name" value="NAD(P)-binding Rossmann-fold domains"/>
    <property type="match status" value="2"/>
</dbReference>
<dbReference type="InterPro" id="IPR020806">
    <property type="entry name" value="PKS_PP-bd"/>
</dbReference>
<proteinExistence type="predicted"/>
<dbReference type="SMART" id="SM00823">
    <property type="entry name" value="PKS_PP"/>
    <property type="match status" value="1"/>
</dbReference>
<dbReference type="CDD" id="cd00833">
    <property type="entry name" value="PKS"/>
    <property type="match status" value="1"/>
</dbReference>
<dbReference type="RefSeq" id="WP_138635133.1">
    <property type="nucleotide sequence ID" value="NZ_VCKZ01000022.1"/>
</dbReference>
<dbReference type="SMART" id="SM00825">
    <property type="entry name" value="PKS_KS"/>
    <property type="match status" value="1"/>
</dbReference>
<feature type="domain" description="Ketosynthase family 3 (KS3)" evidence="8">
    <location>
        <begin position="15"/>
        <end position="441"/>
    </location>
</feature>
<dbReference type="EMBL" id="VCKZ01000022">
    <property type="protein sequence ID" value="TMR41454.1"/>
    <property type="molecule type" value="Genomic_DNA"/>
</dbReference>
<dbReference type="GO" id="GO:0004315">
    <property type="term" value="F:3-oxoacyl-[acyl-carrier-protein] synthase activity"/>
    <property type="evidence" value="ECO:0007669"/>
    <property type="project" value="InterPro"/>
</dbReference>
<dbReference type="SMART" id="SM00822">
    <property type="entry name" value="PKS_KR"/>
    <property type="match status" value="1"/>
</dbReference>
<dbReference type="PANTHER" id="PTHR43775">
    <property type="entry name" value="FATTY ACID SYNTHASE"/>
    <property type="match status" value="1"/>
</dbReference>
<evidence type="ECO:0000313" key="10">
    <source>
        <dbReference type="Proteomes" id="UP000305238"/>
    </source>
</evidence>
<dbReference type="PROSITE" id="PS00606">
    <property type="entry name" value="KS3_1"/>
    <property type="match status" value="1"/>
</dbReference>
<keyword evidence="2" id="KW-0597">Phosphoprotein</keyword>
<dbReference type="InterPro" id="IPR001227">
    <property type="entry name" value="Ac_transferase_dom_sf"/>
</dbReference>
<dbReference type="Pfam" id="PF08659">
    <property type="entry name" value="KR"/>
    <property type="match status" value="1"/>
</dbReference>
<dbReference type="InterPro" id="IPR016035">
    <property type="entry name" value="Acyl_Trfase/lysoPLipase"/>
</dbReference>
<feature type="region of interest" description="Disordered" evidence="6">
    <location>
        <begin position="1631"/>
        <end position="1681"/>
    </location>
</feature>
<keyword evidence="5" id="KW-0012">Acyltransferase</keyword>
<dbReference type="GO" id="GO:0031177">
    <property type="term" value="F:phosphopantetheine binding"/>
    <property type="evidence" value="ECO:0007669"/>
    <property type="project" value="InterPro"/>
</dbReference>
<evidence type="ECO:0000256" key="4">
    <source>
        <dbReference type="ARBA" id="ARBA00023268"/>
    </source>
</evidence>
<evidence type="ECO:0000259" key="8">
    <source>
        <dbReference type="PROSITE" id="PS52004"/>
    </source>
</evidence>
<evidence type="ECO:0000256" key="2">
    <source>
        <dbReference type="ARBA" id="ARBA00022553"/>
    </source>
</evidence>
<dbReference type="Gene3D" id="3.40.50.720">
    <property type="entry name" value="NAD(P)-binding Rossmann-like Domain"/>
    <property type="match status" value="1"/>
</dbReference>
<accession>A0A5S4H9N3</accession>
<dbReference type="Pfam" id="PF00698">
    <property type="entry name" value="Acyl_transf_1"/>
    <property type="match status" value="1"/>
</dbReference>
<evidence type="ECO:0000256" key="3">
    <source>
        <dbReference type="ARBA" id="ARBA00022679"/>
    </source>
</evidence>
<dbReference type="Gene3D" id="3.40.47.10">
    <property type="match status" value="1"/>
</dbReference>
<dbReference type="Gene3D" id="3.40.366.10">
    <property type="entry name" value="Malonyl-Coenzyme A Acyl Carrier Protein, domain 2"/>
    <property type="match status" value="1"/>
</dbReference>
<sequence length="1681" mass="174126">RAPASPAATVTAAADEPIAIVAIGCRYPGGVYSADDLWTLVASGTDAVAEFPATRGWDVEKLYDPEPGKPGKSYTRHGAFLYDADAFDPAFFGISPREALAMDPQQRLLLEVAWETIERAGIDPAALHSTPTGVFAGVMYGDYRTRLSAVPDDLQGYIGNGSAGSVASGRVAYALGLEGPAVTVDTACSSSLVAVHLAAQSLRSGECTLALAGGVTVMATPDIFTEFSKQRGLAADGRCKAFASAADGTGWGEGVGLLLLERLSDARKNGHRVLAVVSGSAVNQDGASNGLAAPNGPSQERVIRQALAGARLTPGEIDAVEAHGTGTMLGDPIEAQALIAAYGRDRAGDRPLWLGSLKSNIGHTQAAAGVGGIIKMVMALRHAVLPKTLHVDEPTPQVDWSAGAVELLTEARPWPDTGRPRRVGISSFGASGTNAHLIVEQAPEDEDPATPGLPEPVVATDGTLPWPVSAKSPAALADQARRLLDHLDRSPEATPAEIGHALAAGRSVFEHRAVVIGRGPADFRDGLAALAAGTPSARVVTGTAPPRPGRTAFVFPGQGSQWLGMGVELMRTSPVFAEHLTACAEALEPFTGWNLIDVLGQVEGAPSLDRVDVVQPALWAMMISLARMWEHLGVTPDAVVGHSQGEIAAAHIAGALSLEDAARLVALRSKALLKIRGDGRMLTVLAPADRVREMLADLDGGLAVAAVNGPATVTVSGSAAAVAEFNTALSAARMMRWEVPGVDFAAHSSHVEGLRDELLELLAPVRPRPAAVAFYSTVAGRAGGPLADTTAMDAGYWYENLAATVDFQAAARALLDDGHTVFVEVSPHPVLTSALQETSEDHEGSGEVAITGTLRREDGTWQRLLTSLATVQVHAAAPRWADFYPAAPPARADLPTYPFQHQNYWLLDPGRPGTDRPTGASADPAEAEFWEAVEREDVDAVIGTLGLDDPPGERDAADPAVPAVLSALSSWRRRRREQAVMESWRYRTTWKPLPGIGTAGAPGLEGSAWLVVVPEAVAPAPLADTVLDALRRRRAEVVRVDVAPADLRDRAALGDRLAAALAESGVAGRLSGALSLLALADDGLAAAHEPVSDGLMGTVALVQALEDAGVEARLWCLTSEAVTTGNADAVANPLQAQIWGLGGVAALERPERWGGLVDVPARLDGRTAELLAGVLADVGRAEGTGGAGGGHGEDQVAVRASGAFGRRLARAPLGDAPARDWRPRGTVLVTGGAGAVGSHVCRWLARAGAPHLLLVGRRGTDTPGIAELTAELAELGTRVTVAAADAADRDALREVLASVPEEHPLTAVFHGAGVLEDGLVESATADRLERVLRPKVAAAAALHELTAGLDLEAFVLFSSAAGVLGSGGQGGYAAANAFLDALAQGRRAAGLPATAVAWGSWGGGGLVTGEVEERLRRRGLPPMEPETALAALAAALDREEPQVTVARVEWADFAPAFTAGRPSRLIADIPDLAAPTAGHAAGGDADGAADGDLVARLKELPDGKLENALLDTVRAHAAAVLGLHGPDAIGAERAFNLVGFDSLTAVELRNRLRRATGLRLPVTLLFDYPTPVAAARYLRAELFPERAARNGGAAPGGTGADMDDAGLRNLMLSIPPARLREAGLLEPLLTLAGRPAPGGAEPGGADPGPENGGGPSLDEMGVDDLVRMAMKNDEPDETRRS</sequence>
<dbReference type="Pfam" id="PF00109">
    <property type="entry name" value="ketoacyl-synt"/>
    <property type="match status" value="1"/>
</dbReference>
<dbReference type="GO" id="GO:0004312">
    <property type="term" value="F:fatty acid synthase activity"/>
    <property type="evidence" value="ECO:0007669"/>
    <property type="project" value="TreeGrafter"/>
</dbReference>
<dbReference type="SUPFAM" id="SSF53901">
    <property type="entry name" value="Thiolase-like"/>
    <property type="match status" value="1"/>
</dbReference>
<evidence type="ECO:0000256" key="1">
    <source>
        <dbReference type="ARBA" id="ARBA00022450"/>
    </source>
</evidence>
<dbReference type="InterPro" id="IPR014031">
    <property type="entry name" value="Ketoacyl_synth_C"/>
</dbReference>
<reference evidence="9 10" key="1">
    <citation type="submission" date="2019-05" db="EMBL/GenBank/DDBJ databases">
        <title>Draft genome sequence of Actinomadura geliboluensis A8036.</title>
        <authorList>
            <person name="Saricaoglu S."/>
            <person name="Isik K."/>
        </authorList>
    </citation>
    <scope>NUCLEOTIDE SEQUENCE [LARGE SCALE GENOMIC DNA]</scope>
    <source>
        <strain evidence="9 10">A8036</strain>
    </source>
</reference>
<organism evidence="9 10">
    <name type="scientific">Actinomadura geliboluensis</name>
    <dbReference type="NCBI Taxonomy" id="882440"/>
    <lineage>
        <taxon>Bacteria</taxon>
        <taxon>Bacillati</taxon>
        <taxon>Actinomycetota</taxon>
        <taxon>Actinomycetes</taxon>
        <taxon>Streptosporangiales</taxon>
        <taxon>Thermomonosporaceae</taxon>
        <taxon>Actinomadura</taxon>
    </lineage>
</organism>
<dbReference type="InterPro" id="IPR016039">
    <property type="entry name" value="Thiolase-like"/>
</dbReference>
<dbReference type="Proteomes" id="UP000305238">
    <property type="component" value="Unassembled WGS sequence"/>
</dbReference>
<comment type="caution">
    <text evidence="9">The sequence shown here is derived from an EMBL/GenBank/DDBJ whole genome shotgun (WGS) entry which is preliminary data.</text>
</comment>
<dbReference type="InterPro" id="IPR036736">
    <property type="entry name" value="ACP-like_sf"/>
</dbReference>
<dbReference type="InterPro" id="IPR009081">
    <property type="entry name" value="PP-bd_ACP"/>
</dbReference>
<dbReference type="InterPro" id="IPR006162">
    <property type="entry name" value="Ppantetheine_attach_site"/>
</dbReference>
<keyword evidence="4" id="KW-0511">Multifunctional enzyme</keyword>
<protein>
    <submittedName>
        <fullName evidence="9">SDR family NAD(P)-dependent oxidoreductase</fullName>
    </submittedName>
</protein>
<gene>
    <name evidence="9" type="ORF">ETD96_05665</name>
</gene>
<dbReference type="PANTHER" id="PTHR43775:SF51">
    <property type="entry name" value="INACTIVE PHENOLPHTHIOCEROL SYNTHESIS POLYKETIDE SYNTHASE TYPE I PKS1-RELATED"/>
    <property type="match status" value="1"/>
</dbReference>
<keyword evidence="3" id="KW-0808">Transferase</keyword>
<dbReference type="SMART" id="SM00827">
    <property type="entry name" value="PKS_AT"/>
    <property type="match status" value="1"/>
</dbReference>
<dbReference type="FunFam" id="3.40.366.10:FF:000002">
    <property type="entry name" value="Probable polyketide synthase 2"/>
    <property type="match status" value="1"/>
</dbReference>
<evidence type="ECO:0000259" key="7">
    <source>
        <dbReference type="PROSITE" id="PS50075"/>
    </source>
</evidence>
<dbReference type="InterPro" id="IPR016036">
    <property type="entry name" value="Malonyl_transacylase_ACP-bd"/>
</dbReference>
<feature type="compositionally biased region" description="Basic and acidic residues" evidence="6">
    <location>
        <begin position="1664"/>
        <end position="1681"/>
    </location>
</feature>
<dbReference type="InterPro" id="IPR018201">
    <property type="entry name" value="Ketoacyl_synth_AS"/>
</dbReference>
<dbReference type="OrthoDB" id="4537517at2"/>
<dbReference type="Pfam" id="PF00550">
    <property type="entry name" value="PP-binding"/>
    <property type="match status" value="1"/>
</dbReference>
<dbReference type="Gene3D" id="6.10.140.1830">
    <property type="match status" value="1"/>
</dbReference>
<dbReference type="CDD" id="cd08952">
    <property type="entry name" value="KR_1_SDR_x"/>
    <property type="match status" value="1"/>
</dbReference>
<dbReference type="GO" id="GO:0006633">
    <property type="term" value="P:fatty acid biosynthetic process"/>
    <property type="evidence" value="ECO:0007669"/>
    <property type="project" value="InterPro"/>
</dbReference>
<keyword evidence="1" id="KW-0596">Phosphopantetheine</keyword>
<keyword evidence="10" id="KW-1185">Reference proteome</keyword>
<feature type="non-terminal residue" evidence="9">
    <location>
        <position position="1"/>
    </location>
</feature>
<evidence type="ECO:0000256" key="6">
    <source>
        <dbReference type="SAM" id="MobiDB-lite"/>
    </source>
</evidence>
<feature type="domain" description="Carrier" evidence="7">
    <location>
        <begin position="1507"/>
        <end position="1582"/>
    </location>
</feature>
<dbReference type="Pfam" id="PF16197">
    <property type="entry name" value="KAsynt_C_assoc"/>
    <property type="match status" value="1"/>
</dbReference>
<dbReference type="Gene3D" id="1.10.1200.10">
    <property type="entry name" value="ACP-like"/>
    <property type="match status" value="1"/>
</dbReference>
<evidence type="ECO:0000256" key="5">
    <source>
        <dbReference type="ARBA" id="ARBA00023315"/>
    </source>
</evidence>
<dbReference type="SUPFAM" id="SSF47336">
    <property type="entry name" value="ACP-like"/>
    <property type="match status" value="1"/>
</dbReference>
<dbReference type="InterPro" id="IPR057326">
    <property type="entry name" value="KR_dom"/>
</dbReference>
<dbReference type="InterPro" id="IPR032821">
    <property type="entry name" value="PKS_assoc"/>
</dbReference>
<feature type="compositionally biased region" description="Gly residues" evidence="6">
    <location>
        <begin position="1640"/>
        <end position="1655"/>
    </location>
</feature>
<dbReference type="InterPro" id="IPR050091">
    <property type="entry name" value="PKS_NRPS_Biosynth_Enz"/>
</dbReference>
<evidence type="ECO:0000313" key="9">
    <source>
        <dbReference type="EMBL" id="TMR41454.1"/>
    </source>
</evidence>
<dbReference type="InterPro" id="IPR036291">
    <property type="entry name" value="NAD(P)-bd_dom_sf"/>
</dbReference>
<dbReference type="InterPro" id="IPR014043">
    <property type="entry name" value="Acyl_transferase_dom"/>
</dbReference>
<dbReference type="Pfam" id="PF02801">
    <property type="entry name" value="Ketoacyl-synt_C"/>
    <property type="match status" value="1"/>
</dbReference>
<dbReference type="SUPFAM" id="SSF52151">
    <property type="entry name" value="FabD/lysophospholipase-like"/>
    <property type="match status" value="1"/>
</dbReference>
<dbReference type="InterPro" id="IPR013968">
    <property type="entry name" value="PKS_KR"/>
</dbReference>
<dbReference type="NCBIfam" id="NF045894">
    <property type="entry name" value="PKS_plus_SDR"/>
    <property type="match status" value="1"/>
</dbReference>
<dbReference type="FunFam" id="1.10.1200.10:FF:000007">
    <property type="entry name" value="Probable polyketide synthase pks17"/>
    <property type="match status" value="1"/>
</dbReference>
<dbReference type="Pfam" id="PF18369">
    <property type="entry name" value="PKS_DE"/>
    <property type="match status" value="1"/>
</dbReference>
<dbReference type="InterPro" id="IPR014030">
    <property type="entry name" value="Ketoacyl_synth_N"/>
</dbReference>
<dbReference type="Gene3D" id="3.30.70.3290">
    <property type="match status" value="1"/>
</dbReference>
<dbReference type="SMART" id="SM01294">
    <property type="entry name" value="PKS_PP_betabranch"/>
    <property type="match status" value="1"/>
</dbReference>